<gene>
    <name evidence="2" type="ORF">C0Q70_13526</name>
</gene>
<name>A0A2T7NXG9_POMCA</name>
<dbReference type="SUPFAM" id="SSF53335">
    <property type="entry name" value="S-adenosyl-L-methionine-dependent methyltransferases"/>
    <property type="match status" value="1"/>
</dbReference>
<dbReference type="Gene3D" id="3.40.50.150">
    <property type="entry name" value="Vaccinia Virus protein VP39"/>
    <property type="match status" value="1"/>
</dbReference>
<dbReference type="EMBL" id="PZQS01000008">
    <property type="protein sequence ID" value="PVD25862.1"/>
    <property type="molecule type" value="Genomic_DNA"/>
</dbReference>
<dbReference type="NCBIfam" id="TIGR04345">
    <property type="entry name" value="ovoA_Cterm"/>
    <property type="match status" value="1"/>
</dbReference>
<evidence type="ECO:0000313" key="3">
    <source>
        <dbReference type="Proteomes" id="UP000245119"/>
    </source>
</evidence>
<dbReference type="CDD" id="cd02440">
    <property type="entry name" value="AdoMet_MTases"/>
    <property type="match status" value="1"/>
</dbReference>
<sequence length="295" mass="33009">MATIFGIDHKYVAASTLAMSVGVAIYATYRLSGGRRKESINAYYETNKSVNEYLLFHYGRADELLAYEDYGPNDSLDFPKRCAELCLKYYKPNDDVPKRALDVGCAVGRATFELASAVDEAIGIDYSSAFINVCNTLKNKGSVDYSMISEGDLCTEHKAVVPADINRQKAKFQQGDACNLPQNLGQFGIVLAANLLCRLHHPRMFINSLKTLVARGGILVITGPYTWMPEYTDKSEWLGGYKDKEGTPVTTFDTLKKELATCFVLLEDCNLPFLIRETSRKHQWTVAHATVWQRI</sequence>
<organism evidence="2 3">
    <name type="scientific">Pomacea canaliculata</name>
    <name type="common">Golden apple snail</name>
    <dbReference type="NCBI Taxonomy" id="400727"/>
    <lineage>
        <taxon>Eukaryota</taxon>
        <taxon>Metazoa</taxon>
        <taxon>Spiralia</taxon>
        <taxon>Lophotrochozoa</taxon>
        <taxon>Mollusca</taxon>
        <taxon>Gastropoda</taxon>
        <taxon>Caenogastropoda</taxon>
        <taxon>Architaenioglossa</taxon>
        <taxon>Ampullarioidea</taxon>
        <taxon>Ampullariidae</taxon>
        <taxon>Pomacea</taxon>
    </lineage>
</organism>
<keyword evidence="3" id="KW-1185">Reference proteome</keyword>
<proteinExistence type="predicted"/>
<evidence type="ECO:0000313" key="2">
    <source>
        <dbReference type="EMBL" id="PVD25862.1"/>
    </source>
</evidence>
<feature type="domain" description="Methyltransferase type 11" evidence="1">
    <location>
        <begin position="101"/>
        <end position="221"/>
    </location>
</feature>
<dbReference type="PANTHER" id="PTHR45445:SF2">
    <property type="entry name" value="METHYLTRANSFERASE TYPE 11 DOMAIN-CONTAINING PROTEIN"/>
    <property type="match status" value="1"/>
</dbReference>
<reference evidence="2 3" key="1">
    <citation type="submission" date="2018-04" db="EMBL/GenBank/DDBJ databases">
        <title>The genome of golden apple snail Pomacea canaliculata provides insight into stress tolerance and invasive adaptation.</title>
        <authorList>
            <person name="Liu C."/>
            <person name="Liu B."/>
            <person name="Ren Y."/>
            <person name="Zhang Y."/>
            <person name="Wang H."/>
            <person name="Li S."/>
            <person name="Jiang F."/>
            <person name="Yin L."/>
            <person name="Zhang G."/>
            <person name="Qian W."/>
            <person name="Fan W."/>
        </authorList>
    </citation>
    <scope>NUCLEOTIDE SEQUENCE [LARGE SCALE GENOMIC DNA]</scope>
    <source>
        <strain evidence="2">SZHN2017</strain>
        <tissue evidence="2">Muscle</tissue>
    </source>
</reference>
<comment type="caution">
    <text evidence="2">The sequence shown here is derived from an EMBL/GenBank/DDBJ whole genome shotgun (WGS) entry which is preliminary data.</text>
</comment>
<dbReference type="PANTHER" id="PTHR45445">
    <property type="match status" value="1"/>
</dbReference>
<dbReference type="InterPro" id="IPR027625">
    <property type="entry name" value="OvoA_Cterm"/>
</dbReference>
<dbReference type="Proteomes" id="UP000245119">
    <property type="component" value="Linkage Group LG8"/>
</dbReference>
<protein>
    <recommendedName>
        <fullName evidence="1">Methyltransferase type 11 domain-containing protein</fullName>
    </recommendedName>
</protein>
<dbReference type="OrthoDB" id="506498at2759"/>
<dbReference type="STRING" id="400727.A0A2T7NXG9"/>
<dbReference type="OMA" id="SWWEDAT"/>
<dbReference type="InterPro" id="IPR013216">
    <property type="entry name" value="Methyltransf_11"/>
</dbReference>
<dbReference type="GO" id="GO:0008757">
    <property type="term" value="F:S-adenosylmethionine-dependent methyltransferase activity"/>
    <property type="evidence" value="ECO:0007669"/>
    <property type="project" value="InterPro"/>
</dbReference>
<evidence type="ECO:0000259" key="1">
    <source>
        <dbReference type="Pfam" id="PF08241"/>
    </source>
</evidence>
<dbReference type="Pfam" id="PF08241">
    <property type="entry name" value="Methyltransf_11"/>
    <property type="match status" value="1"/>
</dbReference>
<accession>A0A2T7NXG9</accession>
<dbReference type="InterPro" id="IPR029063">
    <property type="entry name" value="SAM-dependent_MTases_sf"/>
</dbReference>
<dbReference type="AlphaFoldDB" id="A0A2T7NXG9"/>